<evidence type="ECO:0000256" key="1">
    <source>
        <dbReference type="ARBA" id="ARBA00010790"/>
    </source>
</evidence>
<dbReference type="InterPro" id="IPR012132">
    <property type="entry name" value="GMC_OxRdtase"/>
</dbReference>
<dbReference type="PIRSF" id="PIRSF000137">
    <property type="entry name" value="Alcohol_oxidase"/>
    <property type="match status" value="1"/>
</dbReference>
<dbReference type="OrthoDB" id="269227at2759"/>
<dbReference type="Gene3D" id="3.30.560.10">
    <property type="entry name" value="Glucose Oxidase, domain 3"/>
    <property type="match status" value="1"/>
</dbReference>
<keyword evidence="2" id="KW-0274">FAD</keyword>
<dbReference type="PANTHER" id="PTHR11552:SF210">
    <property type="entry name" value="GLUCOSE-METHANOL-CHOLINE OXIDOREDUCTASE N-TERMINAL DOMAIN-CONTAINING PROTEIN-RELATED"/>
    <property type="match status" value="1"/>
</dbReference>
<evidence type="ECO:0000259" key="4">
    <source>
        <dbReference type="Pfam" id="PF05199"/>
    </source>
</evidence>
<dbReference type="PANTHER" id="PTHR11552">
    <property type="entry name" value="GLUCOSE-METHANOL-CHOLINE GMC OXIDOREDUCTASE"/>
    <property type="match status" value="1"/>
</dbReference>
<keyword evidence="2" id="KW-0285">Flavoprotein</keyword>
<dbReference type="Proteomes" id="UP000240883">
    <property type="component" value="Unassembled WGS sequence"/>
</dbReference>
<feature type="binding site" evidence="2">
    <location>
        <begin position="523"/>
        <end position="524"/>
    </location>
    <ligand>
        <name>FAD</name>
        <dbReference type="ChEBI" id="CHEBI:57692"/>
    </ligand>
</feature>
<evidence type="ECO:0000259" key="3">
    <source>
        <dbReference type="Pfam" id="PF00732"/>
    </source>
</evidence>
<protein>
    <submittedName>
        <fullName evidence="5">Alcohol oxidase</fullName>
    </submittedName>
</protein>
<feature type="domain" description="Glucose-methanol-choline oxidoreductase C-terminal" evidence="4">
    <location>
        <begin position="437"/>
        <end position="576"/>
    </location>
</feature>
<dbReference type="Pfam" id="PF00732">
    <property type="entry name" value="GMC_oxred_N"/>
    <property type="match status" value="1"/>
</dbReference>
<proteinExistence type="inferred from homology"/>
<feature type="domain" description="Glucose-methanol-choline oxidoreductase N-terminal" evidence="3">
    <location>
        <begin position="6"/>
        <end position="314"/>
    </location>
</feature>
<evidence type="ECO:0000256" key="2">
    <source>
        <dbReference type="PIRSR" id="PIRSR000137-2"/>
    </source>
</evidence>
<dbReference type="GO" id="GO:0016614">
    <property type="term" value="F:oxidoreductase activity, acting on CH-OH group of donors"/>
    <property type="evidence" value="ECO:0007669"/>
    <property type="project" value="InterPro"/>
</dbReference>
<dbReference type="Pfam" id="PF05199">
    <property type="entry name" value="GMC_oxred_C"/>
    <property type="match status" value="1"/>
</dbReference>
<dbReference type="EMBL" id="KZ678137">
    <property type="protein sequence ID" value="PSN64811.1"/>
    <property type="molecule type" value="Genomic_DNA"/>
</dbReference>
<dbReference type="GO" id="GO:0050660">
    <property type="term" value="F:flavin adenine dinucleotide binding"/>
    <property type="evidence" value="ECO:0007669"/>
    <property type="project" value="InterPro"/>
</dbReference>
<dbReference type="InterPro" id="IPR000172">
    <property type="entry name" value="GMC_OxRdtase_N"/>
</dbReference>
<organism evidence="5 6">
    <name type="scientific">Corynespora cassiicola Philippines</name>
    <dbReference type="NCBI Taxonomy" id="1448308"/>
    <lineage>
        <taxon>Eukaryota</taxon>
        <taxon>Fungi</taxon>
        <taxon>Dikarya</taxon>
        <taxon>Ascomycota</taxon>
        <taxon>Pezizomycotina</taxon>
        <taxon>Dothideomycetes</taxon>
        <taxon>Pleosporomycetidae</taxon>
        <taxon>Pleosporales</taxon>
        <taxon>Corynesporascaceae</taxon>
        <taxon>Corynespora</taxon>
    </lineage>
</organism>
<dbReference type="InterPro" id="IPR007867">
    <property type="entry name" value="GMC_OxRtase_C"/>
</dbReference>
<dbReference type="InterPro" id="IPR036188">
    <property type="entry name" value="FAD/NAD-bd_sf"/>
</dbReference>
<sequence>MAAENFDFVIVGGGTAGLVLANRLSSKFAYTIAVVEAGGDVSADPRVFIPGLFSAAAGSEMDWKFATTPQDGLYGRRIGQTQGKALGGSSAINAEALIPFSSSDLDSWKSIIGNQGWNSSLVSYLNKTFSIVMPDADTTRHLNISWAEDLASSGKGPVNASFLDAQQDPVPKAWVDAFANLGYSLTASPFSGNSTGPYNTPSTVNSTTKTRAFSTNSYYLPVAARSNLHMFLHSFATRILLTEGDHRATGVEFVQDNVTKTITAKKEVILCAGTFNSPKLLELSDIGDPEVLNTAVLKTKVANQYVGSNLQDHIICGVSFEARDGIPTGDDLMRNDPDALQLAMALYQEHQARPFATSGVTSFGYLPIVDFVNDTAAKNSLLESLSSETPIHPLDSARIFKLHYLIQSAGGADTTSGVVPSPQPGNFISLVAGLSHPLSTGTVHITSADASAPPILNHRYLSNPIDLELHARHVRYLETIATTHPFSTSILKPEGKRNDPRSMFGGSLDKAKEFVKLASTTNWHSVGTCAMAPREMGGVVDENLRVYEVQGLRVVDASIFPLVPQSNTQSLVYVIAERASELILEAWK</sequence>
<keyword evidence="6" id="KW-1185">Reference proteome</keyword>
<reference evidence="5 6" key="1">
    <citation type="journal article" date="2018" name="Front. Microbiol.">
        <title>Genome-Wide Analysis of Corynespora cassiicola Leaf Fall Disease Putative Effectors.</title>
        <authorList>
            <person name="Lopez D."/>
            <person name="Ribeiro S."/>
            <person name="Label P."/>
            <person name="Fumanal B."/>
            <person name="Venisse J.S."/>
            <person name="Kohler A."/>
            <person name="de Oliveira R.R."/>
            <person name="Labutti K."/>
            <person name="Lipzen A."/>
            <person name="Lail K."/>
            <person name="Bauer D."/>
            <person name="Ohm R.A."/>
            <person name="Barry K.W."/>
            <person name="Spatafora J."/>
            <person name="Grigoriev I.V."/>
            <person name="Martin F.M."/>
            <person name="Pujade-Renaud V."/>
        </authorList>
    </citation>
    <scope>NUCLEOTIDE SEQUENCE [LARGE SCALE GENOMIC DNA]</scope>
    <source>
        <strain evidence="5 6">Philippines</strain>
    </source>
</reference>
<evidence type="ECO:0000313" key="5">
    <source>
        <dbReference type="EMBL" id="PSN64811.1"/>
    </source>
</evidence>
<dbReference type="Gene3D" id="3.50.50.60">
    <property type="entry name" value="FAD/NAD(P)-binding domain"/>
    <property type="match status" value="1"/>
</dbReference>
<comment type="cofactor">
    <cofactor evidence="2">
        <name>FAD</name>
        <dbReference type="ChEBI" id="CHEBI:57692"/>
    </cofactor>
</comment>
<dbReference type="SUPFAM" id="SSF51905">
    <property type="entry name" value="FAD/NAD(P)-binding domain"/>
    <property type="match status" value="1"/>
</dbReference>
<accession>A0A2T2NH92</accession>
<comment type="similarity">
    <text evidence="1">Belongs to the GMC oxidoreductase family.</text>
</comment>
<gene>
    <name evidence="5" type="ORF">BS50DRAFT_496749</name>
</gene>
<dbReference type="AlphaFoldDB" id="A0A2T2NH92"/>
<name>A0A2T2NH92_CORCC</name>
<dbReference type="SUPFAM" id="SSF54373">
    <property type="entry name" value="FAD-linked reductases, C-terminal domain"/>
    <property type="match status" value="1"/>
</dbReference>
<evidence type="ECO:0000313" key="6">
    <source>
        <dbReference type="Proteomes" id="UP000240883"/>
    </source>
</evidence>